<dbReference type="PROSITE" id="PS00041">
    <property type="entry name" value="HTH_ARAC_FAMILY_1"/>
    <property type="match status" value="1"/>
</dbReference>
<dbReference type="Gene3D" id="1.10.10.60">
    <property type="entry name" value="Homeodomain-like"/>
    <property type="match status" value="2"/>
</dbReference>
<evidence type="ECO:0000259" key="5">
    <source>
        <dbReference type="PROSITE" id="PS01124"/>
    </source>
</evidence>
<gene>
    <name evidence="6" type="ORF">SAMN05428642_103271</name>
</gene>
<feature type="transmembrane region" description="Helical" evidence="4">
    <location>
        <begin position="102"/>
        <end position="120"/>
    </location>
</feature>
<dbReference type="Pfam" id="PF12833">
    <property type="entry name" value="HTH_18"/>
    <property type="match status" value="1"/>
</dbReference>
<dbReference type="SUPFAM" id="SSF46689">
    <property type="entry name" value="Homeodomain-like"/>
    <property type="match status" value="1"/>
</dbReference>
<keyword evidence="3" id="KW-0804">Transcription</keyword>
<dbReference type="GO" id="GO:0003700">
    <property type="term" value="F:DNA-binding transcription factor activity"/>
    <property type="evidence" value="ECO:0007669"/>
    <property type="project" value="InterPro"/>
</dbReference>
<protein>
    <submittedName>
        <fullName evidence="6">AraC-type DNA-binding protein</fullName>
    </submittedName>
</protein>
<keyword evidence="7" id="KW-1185">Reference proteome</keyword>
<keyword evidence="4" id="KW-0812">Transmembrane</keyword>
<feature type="transmembrane region" description="Helical" evidence="4">
    <location>
        <begin position="33"/>
        <end position="52"/>
    </location>
</feature>
<proteinExistence type="predicted"/>
<dbReference type="STRING" id="369401.SAMN05428642_103271"/>
<dbReference type="Proteomes" id="UP000182544">
    <property type="component" value="Unassembled WGS sequence"/>
</dbReference>
<dbReference type="PANTHER" id="PTHR43280">
    <property type="entry name" value="ARAC-FAMILY TRANSCRIPTIONAL REGULATOR"/>
    <property type="match status" value="1"/>
</dbReference>
<feature type="transmembrane region" description="Helical" evidence="4">
    <location>
        <begin position="140"/>
        <end position="158"/>
    </location>
</feature>
<name>A0A1K2IMS9_9FLAO</name>
<evidence type="ECO:0000256" key="1">
    <source>
        <dbReference type="ARBA" id="ARBA00023015"/>
    </source>
</evidence>
<keyword evidence="1" id="KW-0805">Transcription regulation</keyword>
<dbReference type="OrthoDB" id="9779074at2"/>
<dbReference type="PANTHER" id="PTHR43280:SF29">
    <property type="entry name" value="ARAC-FAMILY TRANSCRIPTIONAL REGULATOR"/>
    <property type="match status" value="1"/>
</dbReference>
<keyword evidence="2 6" id="KW-0238">DNA-binding</keyword>
<feature type="transmembrane region" description="Helical" evidence="4">
    <location>
        <begin position="178"/>
        <end position="200"/>
    </location>
</feature>
<evidence type="ECO:0000313" key="6">
    <source>
        <dbReference type="EMBL" id="SFZ93679.1"/>
    </source>
</evidence>
<dbReference type="InterPro" id="IPR009057">
    <property type="entry name" value="Homeodomain-like_sf"/>
</dbReference>
<keyword evidence="4" id="KW-1133">Transmembrane helix</keyword>
<dbReference type="GO" id="GO:0043565">
    <property type="term" value="F:sequence-specific DNA binding"/>
    <property type="evidence" value="ECO:0007669"/>
    <property type="project" value="InterPro"/>
</dbReference>
<organism evidence="6 7">
    <name type="scientific">Flaviramulus basaltis</name>
    <dbReference type="NCBI Taxonomy" id="369401"/>
    <lineage>
        <taxon>Bacteria</taxon>
        <taxon>Pseudomonadati</taxon>
        <taxon>Bacteroidota</taxon>
        <taxon>Flavobacteriia</taxon>
        <taxon>Flavobacteriales</taxon>
        <taxon>Flavobacteriaceae</taxon>
        <taxon>Flaviramulus</taxon>
    </lineage>
</organism>
<evidence type="ECO:0000256" key="4">
    <source>
        <dbReference type="SAM" id="Phobius"/>
    </source>
</evidence>
<evidence type="ECO:0000256" key="3">
    <source>
        <dbReference type="ARBA" id="ARBA00023163"/>
    </source>
</evidence>
<dbReference type="SMART" id="SM00342">
    <property type="entry name" value="HTH_ARAC"/>
    <property type="match status" value="1"/>
</dbReference>
<dbReference type="InterPro" id="IPR018060">
    <property type="entry name" value="HTH_AraC"/>
</dbReference>
<sequence>MVKIINFLLIAGVLQGLCFNLITVFVKKKFNKVIIFLNLTVLFISLSNLQAWLIDNGYSSNLFLIKHLEVPWYLLIFPVFYSFTTNFLRVEKRVNDFLKPSLIIFIFELIFRLCLISYVYYNVPNKEASLIEKYTNIEEICNLFYCLFLFFNASILVFRKHEMLDYILAYDDLKWIKWFIRLGTIVIGFWAFAVTIDTLYGNDDAYMFLRLSSSMLLYWIGYQGFYKYNVVQDRIFLRSSIVNNNVLISSSTNTSFGDLSNVDKIYNVKHQKEFENTKDYIIKNKLYLDPLLSMETVTSQLNISKSHFSKIINEYGNCNFSDFINSLRVAQAKKFLSNNDFSAYTIVAIGLECGFNSKSTFYSAFKKFTSQTPTTFRDQF</sequence>
<dbReference type="AlphaFoldDB" id="A0A1K2IMS9"/>
<feature type="transmembrane region" description="Helical" evidence="4">
    <location>
        <begin position="72"/>
        <end position="90"/>
    </location>
</feature>
<reference evidence="6 7" key="1">
    <citation type="submission" date="2016-10" db="EMBL/GenBank/DDBJ databases">
        <authorList>
            <person name="de Groot N.N."/>
        </authorList>
    </citation>
    <scope>NUCLEOTIDE SEQUENCE [LARGE SCALE GENOMIC DNA]</scope>
    <source>
        <strain evidence="6 7">DSM 18180</strain>
    </source>
</reference>
<evidence type="ECO:0000313" key="7">
    <source>
        <dbReference type="Proteomes" id="UP000182544"/>
    </source>
</evidence>
<accession>A0A1K2IMS9</accession>
<evidence type="ECO:0000256" key="2">
    <source>
        <dbReference type="ARBA" id="ARBA00023125"/>
    </source>
</evidence>
<dbReference type="PROSITE" id="PS01124">
    <property type="entry name" value="HTH_ARAC_FAMILY_2"/>
    <property type="match status" value="1"/>
</dbReference>
<dbReference type="InterPro" id="IPR018062">
    <property type="entry name" value="HTH_AraC-typ_CS"/>
</dbReference>
<feature type="transmembrane region" description="Helical" evidence="4">
    <location>
        <begin position="6"/>
        <end position="26"/>
    </location>
</feature>
<dbReference type="RefSeq" id="WP_072402893.1">
    <property type="nucleotide sequence ID" value="NZ_FPKV01000003.1"/>
</dbReference>
<keyword evidence="4" id="KW-0472">Membrane</keyword>
<dbReference type="EMBL" id="FPKV01000003">
    <property type="protein sequence ID" value="SFZ93679.1"/>
    <property type="molecule type" value="Genomic_DNA"/>
</dbReference>
<feature type="domain" description="HTH araC/xylS-type" evidence="5">
    <location>
        <begin position="275"/>
        <end position="379"/>
    </location>
</feature>